<accession>A0A1C5GSZ8</accession>
<dbReference type="EMBL" id="FMDM01000001">
    <property type="protein sequence ID" value="SCG36271.1"/>
    <property type="molecule type" value="Genomic_DNA"/>
</dbReference>
<keyword evidence="4" id="KW-1185">Reference proteome</keyword>
<keyword evidence="2" id="KW-0472">Membrane</keyword>
<feature type="region of interest" description="Disordered" evidence="1">
    <location>
        <begin position="1"/>
        <end position="31"/>
    </location>
</feature>
<feature type="compositionally biased region" description="Basic and acidic residues" evidence="1">
    <location>
        <begin position="232"/>
        <end position="247"/>
    </location>
</feature>
<feature type="compositionally biased region" description="Low complexity" evidence="1">
    <location>
        <begin position="115"/>
        <end position="130"/>
    </location>
</feature>
<feature type="compositionally biased region" description="Low complexity" evidence="1">
    <location>
        <begin position="22"/>
        <end position="31"/>
    </location>
</feature>
<sequence>MNSPGPAGPADRAESDRRLDAARAAPPAGGDPLARLLAAAAAPATGDELAGEERALAAFRAARAAPAVTERAPAPRPRRRLRIAAALSGLAATAVAGVAFAAVRLDHGPEPVVPPTSTTAGTGPTGTGPSRPAPSGPAGEASGAAASPTPPSPTPPSSAGPPPGGHPAPPPVDGKLAGQCRAYLAKPEGQRAKALTKPGFADLVAAAGGADRVESYCRGTAPSAAAPTPPEPKSKKSSADEDRRPGPDDEDDD</sequence>
<evidence type="ECO:0000313" key="3">
    <source>
        <dbReference type="EMBL" id="SCG36271.1"/>
    </source>
</evidence>
<evidence type="ECO:0000256" key="2">
    <source>
        <dbReference type="SAM" id="Phobius"/>
    </source>
</evidence>
<dbReference type="STRING" id="745366.GA0070213_101442"/>
<reference evidence="4" key="1">
    <citation type="submission" date="2016-06" db="EMBL/GenBank/DDBJ databases">
        <authorList>
            <person name="Varghese N."/>
            <person name="Submissions Spin"/>
        </authorList>
    </citation>
    <scope>NUCLEOTIDE SEQUENCE [LARGE SCALE GENOMIC DNA]</scope>
    <source>
        <strain evidence="4">DSM 45647</strain>
    </source>
</reference>
<dbReference type="Proteomes" id="UP000199360">
    <property type="component" value="Unassembled WGS sequence"/>
</dbReference>
<keyword evidence="2" id="KW-0812">Transmembrane</keyword>
<dbReference type="RefSeq" id="WP_245716213.1">
    <property type="nucleotide sequence ID" value="NZ_FMDM01000001.1"/>
</dbReference>
<feature type="region of interest" description="Disordered" evidence="1">
    <location>
        <begin position="218"/>
        <end position="253"/>
    </location>
</feature>
<name>A0A1C5GSZ8_9ACTN</name>
<feature type="compositionally biased region" description="Pro residues" evidence="1">
    <location>
        <begin position="148"/>
        <end position="172"/>
    </location>
</feature>
<dbReference type="AlphaFoldDB" id="A0A1C5GSZ8"/>
<gene>
    <name evidence="3" type="ORF">GA0070213_101442</name>
</gene>
<protein>
    <submittedName>
        <fullName evidence="3">Uncharacterized protein</fullName>
    </submittedName>
</protein>
<feature type="compositionally biased region" description="Low complexity" evidence="1">
    <location>
        <begin position="136"/>
        <end position="147"/>
    </location>
</feature>
<evidence type="ECO:0000313" key="4">
    <source>
        <dbReference type="Proteomes" id="UP000199360"/>
    </source>
</evidence>
<evidence type="ECO:0000256" key="1">
    <source>
        <dbReference type="SAM" id="MobiDB-lite"/>
    </source>
</evidence>
<feature type="compositionally biased region" description="Basic and acidic residues" evidence="1">
    <location>
        <begin position="11"/>
        <end position="21"/>
    </location>
</feature>
<organism evidence="3 4">
    <name type="scientific">Micromonospora humi</name>
    <dbReference type="NCBI Taxonomy" id="745366"/>
    <lineage>
        <taxon>Bacteria</taxon>
        <taxon>Bacillati</taxon>
        <taxon>Actinomycetota</taxon>
        <taxon>Actinomycetes</taxon>
        <taxon>Micromonosporales</taxon>
        <taxon>Micromonosporaceae</taxon>
        <taxon>Micromonospora</taxon>
    </lineage>
</organism>
<proteinExistence type="predicted"/>
<keyword evidence="2" id="KW-1133">Transmembrane helix</keyword>
<feature type="transmembrane region" description="Helical" evidence="2">
    <location>
        <begin position="81"/>
        <end position="103"/>
    </location>
</feature>
<feature type="region of interest" description="Disordered" evidence="1">
    <location>
        <begin position="107"/>
        <end position="178"/>
    </location>
</feature>